<dbReference type="InterPro" id="IPR036388">
    <property type="entry name" value="WH-like_DNA-bd_sf"/>
</dbReference>
<keyword evidence="6" id="KW-0240">DNA-directed RNA polymerase</keyword>
<dbReference type="InterPro" id="IPR013325">
    <property type="entry name" value="RNA_pol_sigma_r2"/>
</dbReference>
<dbReference type="InterPro" id="IPR013324">
    <property type="entry name" value="RNA_pol_sigma_r3/r4-like"/>
</dbReference>
<sequence length="180" mass="20476">MTPEQEEQFVHLIADHQGVIRSFIISLLPGAPGVDDVIQETNSVIWRKRDSFELGTCFKSWALTVARFQAMSYRTSLRTRRWVTLDENAAELVADEMEDLLSKPGEEGRLAALHCCIGKLKDKERELIQHRYWHKTRLQDFAVSTGHSVGVLKVQLFRIRAALKKCIERELGSDDGPVAT</sequence>
<dbReference type="EMBL" id="AP024702">
    <property type="protein sequence ID" value="BCX46784.1"/>
    <property type="molecule type" value="Genomic_DNA"/>
</dbReference>
<dbReference type="InterPro" id="IPR007627">
    <property type="entry name" value="RNA_pol_sigma70_r2"/>
</dbReference>
<dbReference type="NCBIfam" id="TIGR02937">
    <property type="entry name" value="sigma70-ECF"/>
    <property type="match status" value="1"/>
</dbReference>
<accession>A0ABM7R9A0</accession>
<reference evidence="6 7" key="1">
    <citation type="submission" date="2021-06" db="EMBL/GenBank/DDBJ databases">
        <title>Complete genome of Haloferula helveola possessing various polysaccharide degrading enzymes.</title>
        <authorList>
            <person name="Takami H."/>
            <person name="Huang C."/>
            <person name="Hamasaki K."/>
        </authorList>
    </citation>
    <scope>NUCLEOTIDE SEQUENCE [LARGE SCALE GENOMIC DNA]</scope>
    <source>
        <strain evidence="6 7">CN-1</strain>
    </source>
</reference>
<dbReference type="GO" id="GO:0000428">
    <property type="term" value="C:DNA-directed RNA polymerase complex"/>
    <property type="evidence" value="ECO:0007669"/>
    <property type="project" value="UniProtKB-KW"/>
</dbReference>
<dbReference type="PANTHER" id="PTHR43133">
    <property type="entry name" value="RNA POLYMERASE ECF-TYPE SIGMA FACTO"/>
    <property type="match status" value="1"/>
</dbReference>
<dbReference type="SUPFAM" id="SSF88946">
    <property type="entry name" value="Sigma2 domain of RNA polymerase sigma factors"/>
    <property type="match status" value="1"/>
</dbReference>
<dbReference type="NCBIfam" id="TIGR02989">
    <property type="entry name" value="Sig-70_gvs1"/>
    <property type="match status" value="1"/>
</dbReference>
<dbReference type="Pfam" id="PF04542">
    <property type="entry name" value="Sigma70_r2"/>
    <property type="match status" value="1"/>
</dbReference>
<proteinExistence type="inferred from homology"/>
<dbReference type="RefSeq" id="WP_338688669.1">
    <property type="nucleotide sequence ID" value="NZ_AP024702.1"/>
</dbReference>
<dbReference type="InterPro" id="IPR014331">
    <property type="entry name" value="RNA_pol_sigma70_ECF_RHOBA"/>
</dbReference>
<organism evidence="6 7">
    <name type="scientific">Haloferula helveola</name>
    <dbReference type="NCBI Taxonomy" id="490095"/>
    <lineage>
        <taxon>Bacteria</taxon>
        <taxon>Pseudomonadati</taxon>
        <taxon>Verrucomicrobiota</taxon>
        <taxon>Verrucomicrobiia</taxon>
        <taxon>Verrucomicrobiales</taxon>
        <taxon>Verrucomicrobiaceae</taxon>
        <taxon>Haloferula</taxon>
    </lineage>
</organism>
<keyword evidence="7" id="KW-1185">Reference proteome</keyword>
<evidence type="ECO:0000259" key="5">
    <source>
        <dbReference type="Pfam" id="PF04542"/>
    </source>
</evidence>
<evidence type="ECO:0000313" key="7">
    <source>
        <dbReference type="Proteomes" id="UP001374893"/>
    </source>
</evidence>
<dbReference type="SUPFAM" id="SSF88659">
    <property type="entry name" value="Sigma3 and sigma4 domains of RNA polymerase sigma factors"/>
    <property type="match status" value="1"/>
</dbReference>
<dbReference type="InterPro" id="IPR039425">
    <property type="entry name" value="RNA_pol_sigma-70-like"/>
</dbReference>
<keyword evidence="2" id="KW-0805">Transcription regulation</keyword>
<comment type="similarity">
    <text evidence="1">Belongs to the sigma-70 factor family. ECF subfamily.</text>
</comment>
<dbReference type="Gene3D" id="1.10.1740.10">
    <property type="match status" value="1"/>
</dbReference>
<evidence type="ECO:0000256" key="3">
    <source>
        <dbReference type="ARBA" id="ARBA00023082"/>
    </source>
</evidence>
<evidence type="ECO:0000256" key="2">
    <source>
        <dbReference type="ARBA" id="ARBA00023015"/>
    </source>
</evidence>
<dbReference type="PANTHER" id="PTHR43133:SF51">
    <property type="entry name" value="RNA POLYMERASE SIGMA FACTOR"/>
    <property type="match status" value="1"/>
</dbReference>
<name>A0ABM7R9A0_9BACT</name>
<gene>
    <name evidence="6" type="ORF">HAHE_06920</name>
</gene>
<dbReference type="InterPro" id="IPR014284">
    <property type="entry name" value="RNA_pol_sigma-70_dom"/>
</dbReference>
<protein>
    <submittedName>
        <fullName evidence="6">DNA-directed RNA polymerase sigma-70 factor</fullName>
    </submittedName>
</protein>
<evidence type="ECO:0000256" key="1">
    <source>
        <dbReference type="ARBA" id="ARBA00010641"/>
    </source>
</evidence>
<evidence type="ECO:0000313" key="6">
    <source>
        <dbReference type="EMBL" id="BCX46784.1"/>
    </source>
</evidence>
<dbReference type="Proteomes" id="UP001374893">
    <property type="component" value="Chromosome"/>
</dbReference>
<dbReference type="Gene3D" id="1.10.10.10">
    <property type="entry name" value="Winged helix-like DNA-binding domain superfamily/Winged helix DNA-binding domain"/>
    <property type="match status" value="1"/>
</dbReference>
<feature type="domain" description="RNA polymerase sigma-70 region 2" evidence="5">
    <location>
        <begin position="12"/>
        <end position="77"/>
    </location>
</feature>
<keyword evidence="3" id="KW-0731">Sigma factor</keyword>
<evidence type="ECO:0000256" key="4">
    <source>
        <dbReference type="ARBA" id="ARBA00023163"/>
    </source>
</evidence>
<keyword evidence="4" id="KW-0804">Transcription</keyword>